<dbReference type="OrthoDB" id="424012at2759"/>
<evidence type="ECO:0000256" key="5">
    <source>
        <dbReference type="ARBA" id="ARBA00022801"/>
    </source>
</evidence>
<proteinExistence type="inferred from homology"/>
<evidence type="ECO:0000256" key="1">
    <source>
        <dbReference type="ARBA" id="ARBA00004123"/>
    </source>
</evidence>
<feature type="compositionally biased region" description="Polar residues" evidence="12">
    <location>
        <begin position="8"/>
        <end position="27"/>
    </location>
</feature>
<keyword evidence="4 11" id="KW-0678">Repressor</keyword>
<feature type="domain" description="Histone deacetylase" evidence="13">
    <location>
        <begin position="95"/>
        <end position="420"/>
    </location>
</feature>
<evidence type="ECO:0000256" key="9">
    <source>
        <dbReference type="ARBA" id="ARBA00023242"/>
    </source>
</evidence>
<dbReference type="Gene3D" id="3.40.800.20">
    <property type="entry name" value="Histone deacetylase domain"/>
    <property type="match status" value="1"/>
</dbReference>
<dbReference type="FunFam" id="3.40.800.20:FF:000005">
    <property type="entry name" value="histone deacetylase 6"/>
    <property type="match status" value="1"/>
</dbReference>
<dbReference type="GO" id="GO:0031078">
    <property type="term" value="F:histone H3K14 deacetylase activity, hydrolytic mechanism"/>
    <property type="evidence" value="ECO:0007669"/>
    <property type="project" value="UniProtKB-UniRule"/>
</dbReference>
<evidence type="ECO:0000256" key="4">
    <source>
        <dbReference type="ARBA" id="ARBA00022491"/>
    </source>
</evidence>
<dbReference type="STRING" id="41688.A0A2N3NIJ3"/>
<comment type="subcellular location">
    <subcellularLocation>
        <location evidence="1 11">Nucleus</location>
    </subcellularLocation>
</comment>
<evidence type="ECO:0000256" key="12">
    <source>
        <dbReference type="SAM" id="MobiDB-lite"/>
    </source>
</evidence>
<protein>
    <recommendedName>
        <fullName evidence="3 11">Histone deacetylase</fullName>
        <ecNumber evidence="3 11">3.5.1.98</ecNumber>
    </recommendedName>
</protein>
<dbReference type="AlphaFoldDB" id="A0A2N3NIJ3"/>
<feature type="domain" description="Arb2-like" evidence="14">
    <location>
        <begin position="473"/>
        <end position="732"/>
    </location>
</feature>
<evidence type="ECO:0000256" key="8">
    <source>
        <dbReference type="ARBA" id="ARBA00023163"/>
    </source>
</evidence>
<accession>A0A2N3NIJ3</accession>
<dbReference type="PANTHER" id="PTHR10625">
    <property type="entry name" value="HISTONE DEACETYLASE HDAC1-RELATED"/>
    <property type="match status" value="1"/>
</dbReference>
<dbReference type="GO" id="GO:0040029">
    <property type="term" value="P:epigenetic regulation of gene expression"/>
    <property type="evidence" value="ECO:0007669"/>
    <property type="project" value="TreeGrafter"/>
</dbReference>
<dbReference type="Pfam" id="PF00850">
    <property type="entry name" value="Hist_deacetyl"/>
    <property type="match status" value="1"/>
</dbReference>
<evidence type="ECO:0000256" key="2">
    <source>
        <dbReference type="ARBA" id="ARBA00007738"/>
    </source>
</evidence>
<keyword evidence="6 11" id="KW-0156">Chromatin regulator</keyword>
<evidence type="ECO:0000259" key="13">
    <source>
        <dbReference type="Pfam" id="PF00850"/>
    </source>
</evidence>
<evidence type="ECO:0000313" key="15">
    <source>
        <dbReference type="EMBL" id="PKS12255.1"/>
    </source>
</evidence>
<comment type="catalytic activity">
    <reaction evidence="10 11">
        <text>N(6)-acetyl-L-lysyl-[histone] + H2O = L-lysyl-[histone] + acetate</text>
        <dbReference type="Rhea" id="RHEA:58196"/>
        <dbReference type="Rhea" id="RHEA-COMP:9845"/>
        <dbReference type="Rhea" id="RHEA-COMP:11338"/>
        <dbReference type="ChEBI" id="CHEBI:15377"/>
        <dbReference type="ChEBI" id="CHEBI:29969"/>
        <dbReference type="ChEBI" id="CHEBI:30089"/>
        <dbReference type="ChEBI" id="CHEBI:61930"/>
        <dbReference type="EC" id="3.5.1.98"/>
    </reaction>
</comment>
<keyword evidence="16" id="KW-1185">Reference proteome</keyword>
<dbReference type="InterPro" id="IPR037138">
    <property type="entry name" value="His_deacetylse_dom_sf"/>
</dbReference>
<dbReference type="EMBL" id="NLAX01000004">
    <property type="protein sequence ID" value="PKS12255.1"/>
    <property type="molecule type" value="Genomic_DNA"/>
</dbReference>
<dbReference type="SUPFAM" id="SSF52768">
    <property type="entry name" value="Arginase/deacetylase"/>
    <property type="match status" value="1"/>
</dbReference>
<name>A0A2N3NIJ3_9PEZI</name>
<dbReference type="InterPro" id="IPR023696">
    <property type="entry name" value="Ureohydrolase_dom_sf"/>
</dbReference>
<dbReference type="PANTHER" id="PTHR10625:SF5">
    <property type="entry name" value="HISTONE DEACETYLASE"/>
    <property type="match status" value="1"/>
</dbReference>
<organism evidence="15 16">
    <name type="scientific">Lomentospora prolificans</name>
    <dbReference type="NCBI Taxonomy" id="41688"/>
    <lineage>
        <taxon>Eukaryota</taxon>
        <taxon>Fungi</taxon>
        <taxon>Dikarya</taxon>
        <taxon>Ascomycota</taxon>
        <taxon>Pezizomycotina</taxon>
        <taxon>Sordariomycetes</taxon>
        <taxon>Hypocreomycetidae</taxon>
        <taxon>Microascales</taxon>
        <taxon>Microascaceae</taxon>
        <taxon>Lomentospora</taxon>
    </lineage>
</organism>
<dbReference type="VEuPathDB" id="FungiDB:jhhlp_001555"/>
<keyword evidence="7 11" id="KW-0805">Transcription regulation</keyword>
<dbReference type="Pfam" id="PF09757">
    <property type="entry name" value="Arb2-like"/>
    <property type="match status" value="1"/>
</dbReference>
<evidence type="ECO:0000259" key="14">
    <source>
        <dbReference type="Pfam" id="PF09757"/>
    </source>
</evidence>
<dbReference type="Proteomes" id="UP000233524">
    <property type="component" value="Unassembled WGS sequence"/>
</dbReference>
<comment type="function">
    <text evidence="11">Responsible for the deacetylation of lysine residues on the N-terminal part of the core histones (H2A, H2B, H3 and H4). Histone deacetylation gives a tag for epigenetic repression and plays an important role in transcriptional regulation, cell cycle progression and developmental events.</text>
</comment>
<keyword evidence="5 11" id="KW-0378">Hydrolase</keyword>
<keyword evidence="9 11" id="KW-0539">Nucleus</keyword>
<dbReference type="InParanoid" id="A0A2N3NIJ3"/>
<gene>
    <name evidence="15" type="ORF">jhhlp_001555</name>
</gene>
<feature type="region of interest" description="Disordered" evidence="12">
    <location>
        <begin position="1"/>
        <end position="52"/>
    </location>
</feature>
<comment type="caution">
    <text evidence="15">The sequence shown here is derived from an EMBL/GenBank/DDBJ whole genome shotgun (WGS) entry which is preliminary data.</text>
</comment>
<dbReference type="InterPro" id="IPR019154">
    <property type="entry name" value="Arb2-like_domain"/>
</dbReference>
<sequence length="744" mass="83575">MSDGANPGTATPGQSRAPSDDISTNGFQADHVMNEDEEEEEDESSTDSSVANEELLYLPKNGALGNRKGLQPTGVCYDDRMKLHMNVDWSPHDHHPEDPRRIEEIFNAFKEHGLVYTGPPKLFPKILRDAPNKYMYRIATRNATRDEICLAHHPQHFDWVESLASMSYQELRILTKMKDQGRDSLYVGSMSFAAALLSAGGAIETCRHVVEGTLKNAFAVIRPPGHHAEYDHAMGFCFFNNVPVAVRVCQKEYPEKCRKVLILDWDVHHGNGVQNIFYQDPNVLYISLHVYQNGQFYPGEPENPSTPDGGMEHCGSGLGLGKNINIGWHDQGMGDGEYMAAFQKIVMPIAKEFDPDLVVISAGFDAAKGDELGGCFVTPACYAHMTHMLMSLADGKVAVCLEGGYNLKAISQSAVAVARTLMGEPPPRMEIPNINKDAARVLAKAQAYQAPYWECMRQGVLSAPDVNDLHARRLHDVIRDSQLQRLQRKHQMMPLHIHREALFKTFENQVLVTPGVHNARRLLFIIHDPPQLVAQLDVDNSFDSHNAFMVDEVVQFIDWAVENKFGVMDVNIPAGPEESNEQDIIPFIPSLAEKALEARIQELVCYLWDNYLQLYTDTEIFLMGVGRAHIGVRSLLTCRDSMGKVSGIVNFVNGSLRAVKSDVYHDLSSWYRDHSLVYVDDDHACWVNPDLRRRVTKRRFGNVLHSSASGLSKMMHAHADEVKQWILERVSEEDNNATEDEKME</sequence>
<evidence type="ECO:0000256" key="7">
    <source>
        <dbReference type="ARBA" id="ARBA00023015"/>
    </source>
</evidence>
<dbReference type="GO" id="GO:0000118">
    <property type="term" value="C:histone deacetylase complex"/>
    <property type="evidence" value="ECO:0007669"/>
    <property type="project" value="TreeGrafter"/>
</dbReference>
<dbReference type="EC" id="3.5.1.98" evidence="3 11"/>
<dbReference type="FunCoup" id="A0A2N3NIJ3">
    <property type="interactions" value="153"/>
</dbReference>
<evidence type="ECO:0000256" key="6">
    <source>
        <dbReference type="ARBA" id="ARBA00022853"/>
    </source>
</evidence>
<dbReference type="InterPro" id="IPR017321">
    <property type="entry name" value="Hist_deAcase_II_yeast"/>
</dbReference>
<dbReference type="InterPro" id="IPR000286">
    <property type="entry name" value="HDACs"/>
</dbReference>
<reference evidence="15 16" key="1">
    <citation type="journal article" date="2017" name="G3 (Bethesda)">
        <title>First Draft Genome Sequence of the Pathogenic Fungus Lomentospora prolificans (Formerly Scedosporium prolificans).</title>
        <authorList>
            <person name="Luo R."/>
            <person name="Zimin A."/>
            <person name="Workman R."/>
            <person name="Fan Y."/>
            <person name="Pertea G."/>
            <person name="Grossman N."/>
            <person name="Wear M.P."/>
            <person name="Jia B."/>
            <person name="Miller H."/>
            <person name="Casadevall A."/>
            <person name="Timp W."/>
            <person name="Zhang S.X."/>
            <person name="Salzberg S.L."/>
        </authorList>
    </citation>
    <scope>NUCLEOTIDE SEQUENCE [LARGE SCALE GENOMIC DNA]</scope>
    <source>
        <strain evidence="15 16">JHH-5317</strain>
    </source>
</reference>
<keyword evidence="8 11" id="KW-0804">Transcription</keyword>
<evidence type="ECO:0000256" key="10">
    <source>
        <dbReference type="ARBA" id="ARBA00048287"/>
    </source>
</evidence>
<evidence type="ECO:0000256" key="3">
    <source>
        <dbReference type="ARBA" id="ARBA00012111"/>
    </source>
</evidence>
<dbReference type="PIRSF" id="PIRSF037919">
    <property type="entry name" value="HDAC_II_yeast"/>
    <property type="match status" value="1"/>
</dbReference>
<dbReference type="InterPro" id="IPR023801">
    <property type="entry name" value="His_deacetylse_dom"/>
</dbReference>
<evidence type="ECO:0000313" key="16">
    <source>
        <dbReference type="Proteomes" id="UP000233524"/>
    </source>
</evidence>
<dbReference type="PRINTS" id="PR01270">
    <property type="entry name" value="HDASUPER"/>
</dbReference>
<dbReference type="ESTHER" id="9pezi-a0a2n3nij3">
    <property type="family name" value="Arb2_domain"/>
</dbReference>
<comment type="similarity">
    <text evidence="2 11">Belongs to the histone deacetylase family. HD type 2 subfamily.</text>
</comment>
<feature type="compositionally biased region" description="Acidic residues" evidence="12">
    <location>
        <begin position="35"/>
        <end position="45"/>
    </location>
</feature>
<evidence type="ECO:0000256" key="11">
    <source>
        <dbReference type="PIRNR" id="PIRNR037919"/>
    </source>
</evidence>